<gene>
    <name evidence="2" type="ORF">EDC65_1883</name>
</gene>
<dbReference type="AlphaFoldDB" id="A0A3N1MBL0"/>
<reference evidence="2 3" key="1">
    <citation type="submission" date="2018-11" db="EMBL/GenBank/DDBJ databases">
        <title>Genomic Encyclopedia of Type Strains, Phase IV (KMG-IV): sequencing the most valuable type-strain genomes for metagenomic binning, comparative biology and taxonomic classification.</title>
        <authorList>
            <person name="Goeker M."/>
        </authorList>
    </citation>
    <scope>NUCLEOTIDE SEQUENCE [LARGE SCALE GENOMIC DNA]</scope>
    <source>
        <strain evidence="2 3">DSM 5900</strain>
    </source>
</reference>
<dbReference type="InterPro" id="IPR021521">
    <property type="entry name" value="DUF3185"/>
</dbReference>
<proteinExistence type="predicted"/>
<evidence type="ECO:0000256" key="1">
    <source>
        <dbReference type="SAM" id="Phobius"/>
    </source>
</evidence>
<comment type="caution">
    <text evidence="2">The sequence shown here is derived from an EMBL/GenBank/DDBJ whole genome shotgun (WGS) entry which is preliminary data.</text>
</comment>
<dbReference type="EMBL" id="RJKX01000013">
    <property type="protein sequence ID" value="ROQ00087.1"/>
    <property type="molecule type" value="Genomic_DNA"/>
</dbReference>
<evidence type="ECO:0000313" key="3">
    <source>
        <dbReference type="Proteomes" id="UP000278222"/>
    </source>
</evidence>
<name>A0A3N1MBL0_9PROT</name>
<keyword evidence="1" id="KW-0812">Transmembrane</keyword>
<dbReference type="RefSeq" id="WP_123689405.1">
    <property type="nucleotide sequence ID" value="NZ_AP019700.1"/>
</dbReference>
<organism evidence="2 3">
    <name type="scientific">Stella humosa</name>
    <dbReference type="NCBI Taxonomy" id="94"/>
    <lineage>
        <taxon>Bacteria</taxon>
        <taxon>Pseudomonadati</taxon>
        <taxon>Pseudomonadota</taxon>
        <taxon>Alphaproteobacteria</taxon>
        <taxon>Rhodospirillales</taxon>
        <taxon>Stellaceae</taxon>
        <taxon>Stella</taxon>
    </lineage>
</organism>
<dbReference type="Pfam" id="PF11381">
    <property type="entry name" value="DUF3185"/>
    <property type="match status" value="1"/>
</dbReference>
<feature type="transmembrane region" description="Helical" evidence="1">
    <location>
        <begin position="46"/>
        <end position="65"/>
    </location>
</feature>
<accession>A0A3N1MBL0</accession>
<dbReference type="OrthoDB" id="6199344at2"/>
<keyword evidence="1" id="KW-0472">Membrane</keyword>
<evidence type="ECO:0000313" key="2">
    <source>
        <dbReference type="EMBL" id="ROQ00087.1"/>
    </source>
</evidence>
<keyword evidence="3" id="KW-1185">Reference proteome</keyword>
<keyword evidence="1" id="KW-1133">Transmembrane helix</keyword>
<protein>
    <submittedName>
        <fullName evidence="2">Uncharacterized protein DUF3185</fullName>
    </submittedName>
</protein>
<dbReference type="Proteomes" id="UP000278222">
    <property type="component" value="Unassembled WGS sequence"/>
</dbReference>
<sequence>MRSSGILGIVLLCVGAILLVFAWRAANAPVDQVVNSLTGRFTDGTMIYILGGIAAVVGGVFLMAFRPRA</sequence>